<evidence type="ECO:0000256" key="7">
    <source>
        <dbReference type="ARBA" id="ARBA00049041"/>
    </source>
</evidence>
<dbReference type="Pfam" id="PF21646">
    <property type="entry name" value="ACTMAP-like_C"/>
    <property type="match status" value="1"/>
</dbReference>
<organism evidence="8 9">
    <name type="scientific">Brassicogethes aeneus</name>
    <name type="common">Rape pollen beetle</name>
    <name type="synonym">Meligethes aeneus</name>
    <dbReference type="NCBI Taxonomy" id="1431903"/>
    <lineage>
        <taxon>Eukaryota</taxon>
        <taxon>Metazoa</taxon>
        <taxon>Ecdysozoa</taxon>
        <taxon>Arthropoda</taxon>
        <taxon>Hexapoda</taxon>
        <taxon>Insecta</taxon>
        <taxon>Pterygota</taxon>
        <taxon>Neoptera</taxon>
        <taxon>Endopterygota</taxon>
        <taxon>Coleoptera</taxon>
        <taxon>Polyphaga</taxon>
        <taxon>Cucujiformia</taxon>
        <taxon>Nitidulidae</taxon>
        <taxon>Meligethinae</taxon>
        <taxon>Brassicogethes</taxon>
    </lineage>
</organism>
<sequence>MDFSWAKRYPDVYKICTLFQLCELSAPLKYNYTPLTGYLQNGPQCGLVALAMIQGNPTNESVLKIFNIAKNNDFTHNGEILSAEYMKILAEDVLGGDYLVKLNTEGLNNQKIKDFLLGGGFVLIPYDTEKDNSPGFLKGHKAHWAVISGGIETVTNFYVLARHGKAKNVCIWSLSILAESNMQLYEFSPDKKLQDIEYKLPKGGISGHNGINGKSVLILKK</sequence>
<dbReference type="InterPro" id="IPR040043">
    <property type="entry name" value="ACTMAP"/>
</dbReference>
<keyword evidence="9" id="KW-1185">Reference proteome</keyword>
<proteinExistence type="inferred from homology"/>
<evidence type="ECO:0000256" key="2">
    <source>
        <dbReference type="ARBA" id="ARBA00022670"/>
    </source>
</evidence>
<dbReference type="OrthoDB" id="198816at2759"/>
<gene>
    <name evidence="8" type="ORF">MELIAE_LOCUS3933</name>
</gene>
<dbReference type="EMBL" id="OV121133">
    <property type="protein sequence ID" value="CAH0551287.1"/>
    <property type="molecule type" value="Genomic_DNA"/>
</dbReference>
<evidence type="ECO:0000256" key="3">
    <source>
        <dbReference type="ARBA" id="ARBA00022801"/>
    </source>
</evidence>
<evidence type="ECO:0000313" key="9">
    <source>
        <dbReference type="Proteomes" id="UP001154078"/>
    </source>
</evidence>
<dbReference type="PANTHER" id="PTHR28631">
    <property type="entry name" value="UPF0692 PROTEIN C19ORF54"/>
    <property type="match status" value="1"/>
</dbReference>
<reference evidence="8" key="1">
    <citation type="submission" date="2021-12" db="EMBL/GenBank/DDBJ databases">
        <authorList>
            <person name="King R."/>
        </authorList>
    </citation>
    <scope>NUCLEOTIDE SEQUENCE</scope>
</reference>
<evidence type="ECO:0000313" key="8">
    <source>
        <dbReference type="EMBL" id="CAH0551287.1"/>
    </source>
</evidence>
<dbReference type="GO" id="GO:0004177">
    <property type="term" value="F:aminopeptidase activity"/>
    <property type="evidence" value="ECO:0007669"/>
    <property type="project" value="UniProtKB-KW"/>
</dbReference>
<dbReference type="GO" id="GO:0006508">
    <property type="term" value="P:proteolysis"/>
    <property type="evidence" value="ECO:0007669"/>
    <property type="project" value="UniProtKB-KW"/>
</dbReference>
<keyword evidence="2" id="KW-0645">Protease</keyword>
<keyword evidence="3" id="KW-0378">Hydrolase</keyword>
<comment type="catalytic activity">
    <reaction evidence="7">
        <text>N-terminal N(alpha)-acetyl-L-cysteinyl-L-aspartyl-[protein] + H2O = N-terminal L-aspartyl-[protein] + N-acetyl-L-cysteine</text>
        <dbReference type="Rhea" id="RHEA:74579"/>
        <dbReference type="Rhea" id="RHEA-COMP:12669"/>
        <dbReference type="Rhea" id="RHEA-COMP:18395"/>
        <dbReference type="ChEBI" id="CHEBI:15377"/>
        <dbReference type="ChEBI" id="CHEBI:64720"/>
        <dbReference type="ChEBI" id="CHEBI:78236"/>
        <dbReference type="ChEBI" id="CHEBI:193599"/>
    </reaction>
    <physiologicalReaction direction="left-to-right" evidence="7">
        <dbReference type="Rhea" id="RHEA:74580"/>
    </physiologicalReaction>
</comment>
<evidence type="ECO:0000256" key="6">
    <source>
        <dbReference type="ARBA" id="ARBA00034908"/>
    </source>
</evidence>
<protein>
    <recommendedName>
        <fullName evidence="5">Actin maturation protease</fullName>
    </recommendedName>
    <alternativeName>
        <fullName evidence="6">Actin aminopeptidase ACTMAP</fullName>
    </alternativeName>
</protein>
<comment type="similarity">
    <text evidence="4">Belongs to the ACTMAP family.</text>
</comment>
<dbReference type="PANTHER" id="PTHR28631:SF1">
    <property type="entry name" value="ACTIN MATURATION PROTEASE"/>
    <property type="match status" value="1"/>
</dbReference>
<evidence type="ECO:0000256" key="1">
    <source>
        <dbReference type="ARBA" id="ARBA00022438"/>
    </source>
</evidence>
<keyword evidence="1" id="KW-0031">Aminopeptidase</keyword>
<evidence type="ECO:0000256" key="5">
    <source>
        <dbReference type="ARBA" id="ARBA00034848"/>
    </source>
</evidence>
<dbReference type="AlphaFoldDB" id="A0A9P0AZ69"/>
<accession>A0A9P0AZ69</accession>
<name>A0A9P0AZ69_BRAAE</name>
<evidence type="ECO:0000256" key="4">
    <source>
        <dbReference type="ARBA" id="ARBA00034725"/>
    </source>
</evidence>
<dbReference type="Proteomes" id="UP001154078">
    <property type="component" value="Chromosome 2"/>
</dbReference>